<organism evidence="3 4">
    <name type="scientific">Naegleria lovaniensis</name>
    <name type="common">Amoeba</name>
    <dbReference type="NCBI Taxonomy" id="51637"/>
    <lineage>
        <taxon>Eukaryota</taxon>
        <taxon>Discoba</taxon>
        <taxon>Heterolobosea</taxon>
        <taxon>Tetramitia</taxon>
        <taxon>Eutetramitia</taxon>
        <taxon>Vahlkampfiidae</taxon>
        <taxon>Naegleria</taxon>
    </lineage>
</organism>
<dbReference type="InterPro" id="IPR024745">
    <property type="entry name" value="GH44_cat"/>
</dbReference>
<dbReference type="RefSeq" id="XP_044544200.1">
    <property type="nucleotide sequence ID" value="XM_044685530.1"/>
</dbReference>
<accession>A0AA88GEF0</accession>
<proteinExistence type="predicted"/>
<dbReference type="EMBL" id="PYSW02000040">
    <property type="protein sequence ID" value="KAG2375026.1"/>
    <property type="molecule type" value="Genomic_DNA"/>
</dbReference>
<protein>
    <recommendedName>
        <fullName evidence="2">Glycoside hydrolase family 44 catalytic domain-containing protein</fullName>
    </recommendedName>
</protein>
<feature type="compositionally biased region" description="Pro residues" evidence="1">
    <location>
        <begin position="559"/>
        <end position="569"/>
    </location>
</feature>
<dbReference type="Gene3D" id="3.20.20.80">
    <property type="entry name" value="Glycosidases"/>
    <property type="match status" value="1"/>
</dbReference>
<dbReference type="InterPro" id="IPR017853">
    <property type="entry name" value="GH"/>
</dbReference>
<name>A0AA88GEF0_NAELO</name>
<dbReference type="Pfam" id="PF12891">
    <property type="entry name" value="Glyco_hydro_44"/>
    <property type="match status" value="1"/>
</dbReference>
<dbReference type="GeneID" id="68102484"/>
<dbReference type="Gene3D" id="2.60.40.1180">
    <property type="entry name" value="Golgi alpha-mannosidase II"/>
    <property type="match status" value="1"/>
</dbReference>
<comment type="caution">
    <text evidence="3">The sequence shown here is derived from an EMBL/GenBank/DDBJ whole genome shotgun (WGS) entry which is preliminary data.</text>
</comment>
<evidence type="ECO:0000313" key="3">
    <source>
        <dbReference type="EMBL" id="KAG2375026.1"/>
    </source>
</evidence>
<dbReference type="AlphaFoldDB" id="A0AA88GEF0"/>
<feature type="compositionally biased region" description="Polar residues" evidence="1">
    <location>
        <begin position="572"/>
        <end position="589"/>
    </location>
</feature>
<dbReference type="SUPFAM" id="SSF51445">
    <property type="entry name" value="(Trans)glycosidases"/>
    <property type="match status" value="1"/>
</dbReference>
<feature type="region of interest" description="Disordered" evidence="1">
    <location>
        <begin position="552"/>
        <end position="589"/>
    </location>
</feature>
<sequence length="611" mass="68791">MTTFTSSKIFIPTMMIILFLTNYIHSVNIQVDLTQRSGRVINPDIFGVNHASASHLSSVAYTVNRKGGNSETRYNWEKGIHNTARDWYYMNIVDDVSNVNALPEGTAATRFIDESNTYKSKIMLTSSMIGFTPKDTRQKLWSFSVSKYGAQQETECTQGDSSWCQPDAGNGVKTDGSTFITGNNPFDTSKVINESYTTKWMNFLQQRGTPVKLWSLDNEMDLWHSTHRDVHPQKVSYDEIWNLTRIYASAIKQQDSSVKIFGYSAWGWCSYYFSPLDGCSNGADRQAHSNLPLVAFYLKQLCDYEKLHSKRLVDYLDIHYYPQADGVYNPQQTSDIFSALRLRTVRSLYDFSYQDESWISQAAPTVDDQKVALIPRMKNYISQYCPWVKLAITEYNFGADGLWSSALAQLEILSIFGREGVDLATRWTVPNVGSVTERAFKFYLNFDGKGSKVGGESVRALSDATLEMVTSYAFHENSTRNLYLIVVNKMTSSQTINLNLKGMNFTSTRTLIMYTFSQSQSQIVNARNITANVNGQASFSMEALSAELIVVTTDSTGPSPKPNISPSPKPRASSNNNNRQGSTKTNHAPSNAKIGLLEWSILFIILFHLLL</sequence>
<dbReference type="Proteomes" id="UP000816034">
    <property type="component" value="Unassembled WGS sequence"/>
</dbReference>
<gene>
    <name evidence="3" type="ORF">C9374_010030</name>
</gene>
<dbReference type="InterPro" id="IPR013780">
    <property type="entry name" value="Glyco_hydro_b"/>
</dbReference>
<evidence type="ECO:0000259" key="2">
    <source>
        <dbReference type="Pfam" id="PF12891"/>
    </source>
</evidence>
<keyword evidence="4" id="KW-1185">Reference proteome</keyword>
<feature type="domain" description="Glycoside hydrolase family 44 catalytic" evidence="2">
    <location>
        <begin position="81"/>
        <end position="324"/>
    </location>
</feature>
<evidence type="ECO:0000256" key="1">
    <source>
        <dbReference type="SAM" id="MobiDB-lite"/>
    </source>
</evidence>
<reference evidence="3 4" key="1">
    <citation type="journal article" date="2018" name="BMC Genomics">
        <title>The genome of Naegleria lovaniensis, the basis for a comparative approach to unravel pathogenicity factors of the human pathogenic amoeba N. fowleri.</title>
        <authorList>
            <person name="Liechti N."/>
            <person name="Schurch N."/>
            <person name="Bruggmann R."/>
            <person name="Wittwer M."/>
        </authorList>
    </citation>
    <scope>NUCLEOTIDE SEQUENCE [LARGE SCALE GENOMIC DNA]</scope>
    <source>
        <strain evidence="3 4">ATCC 30569</strain>
    </source>
</reference>
<evidence type="ECO:0000313" key="4">
    <source>
        <dbReference type="Proteomes" id="UP000816034"/>
    </source>
</evidence>